<organism evidence="3 4">
    <name type="scientific">Oryza meyeriana var. granulata</name>
    <dbReference type="NCBI Taxonomy" id="110450"/>
    <lineage>
        <taxon>Eukaryota</taxon>
        <taxon>Viridiplantae</taxon>
        <taxon>Streptophyta</taxon>
        <taxon>Embryophyta</taxon>
        <taxon>Tracheophyta</taxon>
        <taxon>Spermatophyta</taxon>
        <taxon>Magnoliopsida</taxon>
        <taxon>Liliopsida</taxon>
        <taxon>Poales</taxon>
        <taxon>Poaceae</taxon>
        <taxon>BOP clade</taxon>
        <taxon>Oryzoideae</taxon>
        <taxon>Oryzeae</taxon>
        <taxon>Oryzinae</taxon>
        <taxon>Oryza</taxon>
        <taxon>Oryza meyeriana</taxon>
    </lineage>
</organism>
<evidence type="ECO:0000313" key="3">
    <source>
        <dbReference type="EMBL" id="KAF0931693.1"/>
    </source>
</evidence>
<dbReference type="OrthoDB" id="270602at2759"/>
<dbReference type="Pfam" id="PF00789">
    <property type="entry name" value="UBX"/>
    <property type="match status" value="1"/>
</dbReference>
<gene>
    <name evidence="3" type="ORF">E2562_005689</name>
</gene>
<dbReference type="AlphaFoldDB" id="A0A6G1F499"/>
<accession>A0A6G1F499</accession>
<name>A0A6G1F499_9ORYZ</name>
<dbReference type="CDD" id="cd01767">
    <property type="entry name" value="UBX"/>
    <property type="match status" value="1"/>
</dbReference>
<evidence type="ECO:0000313" key="4">
    <source>
        <dbReference type="Proteomes" id="UP000479710"/>
    </source>
</evidence>
<feature type="region of interest" description="Disordered" evidence="1">
    <location>
        <begin position="169"/>
        <end position="205"/>
    </location>
</feature>
<dbReference type="PROSITE" id="PS50033">
    <property type="entry name" value="UBX"/>
    <property type="match status" value="1"/>
</dbReference>
<evidence type="ECO:0000259" key="2">
    <source>
        <dbReference type="PROSITE" id="PS50033"/>
    </source>
</evidence>
<feature type="domain" description="UBX" evidence="2">
    <location>
        <begin position="207"/>
        <end position="285"/>
    </location>
</feature>
<dbReference type="EMBL" id="SPHZ02000001">
    <property type="protein sequence ID" value="KAF0931693.1"/>
    <property type="molecule type" value="Genomic_DNA"/>
</dbReference>
<dbReference type="Pfam" id="PF13899">
    <property type="entry name" value="Thioredoxin_7"/>
    <property type="match status" value="1"/>
</dbReference>
<dbReference type="PANTHER" id="PTHR23322">
    <property type="entry name" value="FAS-ASSOCIATED PROTEIN"/>
    <property type="match status" value="1"/>
</dbReference>
<keyword evidence="4" id="KW-1185">Reference proteome</keyword>
<comment type="caution">
    <text evidence="3">The sequence shown here is derived from an EMBL/GenBank/DDBJ whole genome shotgun (WGS) entry which is preliminary data.</text>
</comment>
<dbReference type="CDD" id="cd02958">
    <property type="entry name" value="UAS"/>
    <property type="match status" value="1"/>
</dbReference>
<dbReference type="SUPFAM" id="SSF52833">
    <property type="entry name" value="Thioredoxin-like"/>
    <property type="match status" value="1"/>
</dbReference>
<dbReference type="InterPro" id="IPR001012">
    <property type="entry name" value="UBX_dom"/>
</dbReference>
<sequence length="288" mass="32436">MYQADFHSTKVHGARRDRWLLLNLQSSGEFTSQVHNRDLWANELIAQVVRENFVFSLLENRNSYGDDDEASKVCCFYKLYDQLPAVLVIDPITGQMLAKWSGVIQPEVFLVDIEEFSKSKPSTRSKPYIFQIRPMPESSAPEAGEQQEPAMTDTAATVDEHIVQEPDTAAAAPMEEQSVQEPATADADACRTQQPVADDHDDDQPMEGEKMCRMRVRFPDGSVVTKEFGCKRRVVALFSYCRSVLHEKPQAFKIKRFLGGAFYELPQGDRSFDDLGLNCATVSVVLDT</sequence>
<evidence type="ECO:0000256" key="1">
    <source>
        <dbReference type="SAM" id="MobiDB-lite"/>
    </source>
</evidence>
<dbReference type="SUPFAM" id="SSF54236">
    <property type="entry name" value="Ubiquitin-like"/>
    <property type="match status" value="1"/>
</dbReference>
<dbReference type="GO" id="GO:0005634">
    <property type="term" value="C:nucleus"/>
    <property type="evidence" value="ECO:0007669"/>
    <property type="project" value="TreeGrafter"/>
</dbReference>
<dbReference type="GO" id="GO:0043161">
    <property type="term" value="P:proteasome-mediated ubiquitin-dependent protein catabolic process"/>
    <property type="evidence" value="ECO:0007669"/>
    <property type="project" value="TreeGrafter"/>
</dbReference>
<protein>
    <recommendedName>
        <fullName evidence="2">UBX domain-containing protein</fullName>
    </recommendedName>
</protein>
<dbReference type="InterPro" id="IPR029071">
    <property type="entry name" value="Ubiquitin-like_domsf"/>
</dbReference>
<reference evidence="3 4" key="1">
    <citation type="submission" date="2019-11" db="EMBL/GenBank/DDBJ databases">
        <title>Whole genome sequence of Oryza granulata.</title>
        <authorList>
            <person name="Li W."/>
        </authorList>
    </citation>
    <scope>NUCLEOTIDE SEQUENCE [LARGE SCALE GENOMIC DNA]</scope>
    <source>
        <strain evidence="4">cv. Menghai</strain>
        <tissue evidence="3">Leaf</tissue>
    </source>
</reference>
<dbReference type="SMART" id="SM00594">
    <property type="entry name" value="UAS"/>
    <property type="match status" value="1"/>
</dbReference>
<dbReference type="Proteomes" id="UP000479710">
    <property type="component" value="Unassembled WGS sequence"/>
</dbReference>
<dbReference type="InterPro" id="IPR006577">
    <property type="entry name" value="UAS"/>
</dbReference>
<dbReference type="InterPro" id="IPR050730">
    <property type="entry name" value="UBX_domain-protein"/>
</dbReference>
<dbReference type="GO" id="GO:0043130">
    <property type="term" value="F:ubiquitin binding"/>
    <property type="evidence" value="ECO:0007669"/>
    <property type="project" value="TreeGrafter"/>
</dbReference>
<dbReference type="InterPro" id="IPR036249">
    <property type="entry name" value="Thioredoxin-like_sf"/>
</dbReference>
<dbReference type="Gene3D" id="3.40.30.10">
    <property type="entry name" value="Glutaredoxin"/>
    <property type="match status" value="1"/>
</dbReference>
<proteinExistence type="predicted"/>
<dbReference type="Gene3D" id="3.10.20.90">
    <property type="entry name" value="Phosphatidylinositol 3-kinase Catalytic Subunit, Chain A, domain 1"/>
    <property type="match status" value="1"/>
</dbReference>
<dbReference type="PANTHER" id="PTHR23322:SF64">
    <property type="entry name" value="OS02G0640700 PROTEIN"/>
    <property type="match status" value="1"/>
</dbReference>